<feature type="domain" description="ABC transporter" evidence="5">
    <location>
        <begin position="3"/>
        <end position="256"/>
    </location>
</feature>
<feature type="domain" description="ABC transporter" evidence="5">
    <location>
        <begin position="324"/>
        <end position="537"/>
    </location>
</feature>
<name>A0A327QSQ3_9BACT</name>
<dbReference type="OrthoDB" id="613473at2"/>
<evidence type="ECO:0000259" key="5">
    <source>
        <dbReference type="PROSITE" id="PS50893"/>
    </source>
</evidence>
<dbReference type="InterPro" id="IPR032524">
    <property type="entry name" value="ABC_tran_C"/>
</dbReference>
<dbReference type="InterPro" id="IPR003593">
    <property type="entry name" value="AAA+_ATPase"/>
</dbReference>
<evidence type="ECO:0000256" key="4">
    <source>
        <dbReference type="SAM" id="MobiDB-lite"/>
    </source>
</evidence>
<evidence type="ECO:0000313" key="7">
    <source>
        <dbReference type="Proteomes" id="UP000249547"/>
    </source>
</evidence>
<sequence>MLLALQDVTFEFGARTIVSGASWHIVPGDRVGLIGLNGTGKSTLLRIINGEYSISGGSINKIKNLSLGFFNQDLLSFESDESILSVGMMAFEKALAIEKDIERITAELEHNQTDALLHEFSDKLHEFETLDGYNMRHKTAQVLEGLGFPTAALERPYSSFSGGWRMRVLLARLILQQPDVLMLDEPTNHLDLPSIEWLEKYLINYNGAVIIVSHDRFFLDRMVNKVVELYQQELHHYSGNYSDYEVEKDLRREMQQRAYENQQEYIRQQERFIERFKAKASKAAQAQSAMKRLDKLDLVEQVDSGPSKIKINFNVDKQPGKILVTLSNVSKSFGPIEVLKNTGAEINRGDKIALIGANGKGKSTLLRIIAGTESHEGERIPGHNVVQSFYAQHQLESLHLDNEILEELKTAGSGKNEQELRTLLGCFLFQGDDVFKKIRILSGGEKARVALAKTIISQANFMLLDEPTNHLDMNSVQMLIDALDKYQGSIVLVSHDRYFVSQTANKIWEIVDGEIKEFKGTYAEWEEHKRRQAALLNPNTGNSKKDRKNKEAKETKEEAAPVKAPEPTPVAAPQKNAPIDKEAQKALQKQQRIFQQLEQDIAKQKELKLKIEAELADPGIYNDKTKFLQTEDRYKQVANDLDRLNKEYEEVFEKIMEMESNM</sequence>
<evidence type="ECO:0000256" key="2">
    <source>
        <dbReference type="ARBA" id="ARBA00022840"/>
    </source>
</evidence>
<dbReference type="Gene3D" id="1.10.287.380">
    <property type="entry name" value="Valyl-tRNA synthetase, C-terminal domain"/>
    <property type="match status" value="1"/>
</dbReference>
<dbReference type="PROSITE" id="PS50893">
    <property type="entry name" value="ABC_TRANSPORTER_2"/>
    <property type="match status" value="2"/>
</dbReference>
<dbReference type="InterPro" id="IPR017871">
    <property type="entry name" value="ABC_transporter-like_CS"/>
</dbReference>
<dbReference type="GO" id="GO:0003677">
    <property type="term" value="F:DNA binding"/>
    <property type="evidence" value="ECO:0007669"/>
    <property type="project" value="InterPro"/>
</dbReference>
<dbReference type="PROSITE" id="PS00211">
    <property type="entry name" value="ABC_TRANSPORTER_1"/>
    <property type="match status" value="2"/>
</dbReference>
<keyword evidence="1" id="KW-0547">Nucleotide-binding</keyword>
<dbReference type="SMART" id="SM00382">
    <property type="entry name" value="AAA"/>
    <property type="match status" value="2"/>
</dbReference>
<dbReference type="InterPro" id="IPR051309">
    <property type="entry name" value="ABCF_ATPase"/>
</dbReference>
<feature type="region of interest" description="Disordered" evidence="4">
    <location>
        <begin position="533"/>
        <end position="576"/>
    </location>
</feature>
<keyword evidence="3" id="KW-0175">Coiled coil</keyword>
<dbReference type="SUPFAM" id="SSF52540">
    <property type="entry name" value="P-loop containing nucleoside triphosphate hydrolases"/>
    <property type="match status" value="2"/>
</dbReference>
<evidence type="ECO:0000256" key="1">
    <source>
        <dbReference type="ARBA" id="ARBA00022741"/>
    </source>
</evidence>
<protein>
    <submittedName>
        <fullName evidence="6">ATP-binding cassette subfamily F protein 3</fullName>
    </submittedName>
</protein>
<dbReference type="Gene3D" id="3.40.50.300">
    <property type="entry name" value="P-loop containing nucleotide triphosphate hydrolases"/>
    <property type="match status" value="2"/>
</dbReference>
<dbReference type="PANTHER" id="PTHR42855">
    <property type="entry name" value="ABC TRANSPORTER ATP-BINDING SUBUNIT"/>
    <property type="match status" value="1"/>
</dbReference>
<dbReference type="InterPro" id="IPR003439">
    <property type="entry name" value="ABC_transporter-like_ATP-bd"/>
</dbReference>
<dbReference type="Pfam" id="PF12848">
    <property type="entry name" value="ABC_tran_Xtn"/>
    <property type="match status" value="1"/>
</dbReference>
<proteinExistence type="predicted"/>
<dbReference type="InterPro" id="IPR027417">
    <property type="entry name" value="P-loop_NTPase"/>
</dbReference>
<feature type="compositionally biased region" description="Basic and acidic residues" evidence="4">
    <location>
        <begin position="548"/>
        <end position="560"/>
    </location>
</feature>
<gene>
    <name evidence="6" type="ORF">LX64_02106</name>
</gene>
<dbReference type="CDD" id="cd03221">
    <property type="entry name" value="ABCF_EF-3"/>
    <property type="match status" value="2"/>
</dbReference>
<dbReference type="Pfam" id="PF00005">
    <property type="entry name" value="ABC_tran"/>
    <property type="match status" value="2"/>
</dbReference>
<dbReference type="Pfam" id="PF16326">
    <property type="entry name" value="ABC_tran_CTD"/>
    <property type="match status" value="1"/>
</dbReference>
<dbReference type="GO" id="GO:0016887">
    <property type="term" value="F:ATP hydrolysis activity"/>
    <property type="evidence" value="ECO:0007669"/>
    <property type="project" value="InterPro"/>
</dbReference>
<evidence type="ECO:0000313" key="6">
    <source>
        <dbReference type="EMBL" id="RAJ06978.1"/>
    </source>
</evidence>
<dbReference type="AlphaFoldDB" id="A0A327QSQ3"/>
<dbReference type="InterPro" id="IPR037118">
    <property type="entry name" value="Val-tRNA_synth_C_sf"/>
</dbReference>
<comment type="caution">
    <text evidence="6">The sequence shown here is derived from an EMBL/GenBank/DDBJ whole genome shotgun (WGS) entry which is preliminary data.</text>
</comment>
<keyword evidence="2 6" id="KW-0067">ATP-binding</keyword>
<dbReference type="Proteomes" id="UP000249547">
    <property type="component" value="Unassembled WGS sequence"/>
</dbReference>
<dbReference type="RefSeq" id="WP_111597550.1">
    <property type="nucleotide sequence ID" value="NZ_QLLL01000003.1"/>
</dbReference>
<keyword evidence="7" id="KW-1185">Reference proteome</keyword>
<organism evidence="6 7">
    <name type="scientific">Chitinophaga skermanii</name>
    <dbReference type="NCBI Taxonomy" id="331697"/>
    <lineage>
        <taxon>Bacteria</taxon>
        <taxon>Pseudomonadati</taxon>
        <taxon>Bacteroidota</taxon>
        <taxon>Chitinophagia</taxon>
        <taxon>Chitinophagales</taxon>
        <taxon>Chitinophagaceae</taxon>
        <taxon>Chitinophaga</taxon>
    </lineage>
</organism>
<evidence type="ECO:0000256" key="3">
    <source>
        <dbReference type="SAM" id="Coils"/>
    </source>
</evidence>
<dbReference type="InterPro" id="IPR032781">
    <property type="entry name" value="ABC_tran_Xtn"/>
</dbReference>
<dbReference type="FunFam" id="3.40.50.300:FF:000011">
    <property type="entry name" value="Putative ABC transporter ATP-binding component"/>
    <property type="match status" value="1"/>
</dbReference>
<feature type="coiled-coil region" evidence="3">
    <location>
        <begin position="580"/>
        <end position="661"/>
    </location>
</feature>
<dbReference type="GO" id="GO:0005524">
    <property type="term" value="F:ATP binding"/>
    <property type="evidence" value="ECO:0007669"/>
    <property type="project" value="UniProtKB-KW"/>
</dbReference>
<dbReference type="EMBL" id="QLLL01000003">
    <property type="protein sequence ID" value="RAJ06978.1"/>
    <property type="molecule type" value="Genomic_DNA"/>
</dbReference>
<dbReference type="PANTHER" id="PTHR42855:SF2">
    <property type="entry name" value="DRUG RESISTANCE ABC TRANSPORTER,ATP-BINDING PROTEIN"/>
    <property type="match status" value="1"/>
</dbReference>
<accession>A0A327QSQ3</accession>
<reference evidence="6 7" key="1">
    <citation type="submission" date="2018-06" db="EMBL/GenBank/DDBJ databases">
        <title>Genomic Encyclopedia of Archaeal and Bacterial Type Strains, Phase II (KMG-II): from individual species to whole genera.</title>
        <authorList>
            <person name="Goeker M."/>
        </authorList>
    </citation>
    <scope>NUCLEOTIDE SEQUENCE [LARGE SCALE GENOMIC DNA]</scope>
    <source>
        <strain evidence="6 7">DSM 23857</strain>
    </source>
</reference>